<keyword evidence="3" id="KW-1185">Reference proteome</keyword>
<dbReference type="OrthoDB" id="10474281at2759"/>
<sequence>MINYSGRYFSLLDDFVYYFPMSLTVLMVVQRIYAVLNTLGNAFANGKLIVYCIVLSLILFSLMLFPFFSECASHYDNYLLEYVSGCAPNVHIITHLFSTYNWIVPVVSMLFNILIILHFSYKRKRTMRITSNARQSQEKILVVQSVATTTFILSFEITSYFNDLFYTEYMSLAELDRRIISYSRSSLVTLTCFFIYFIGTPGIRKILLEKMRTSTGNRKNTTTIVAARFSDSNKF</sequence>
<evidence type="ECO:0000256" key="1">
    <source>
        <dbReference type="SAM" id="Phobius"/>
    </source>
</evidence>
<feature type="transmembrane region" description="Helical" evidence="1">
    <location>
        <begin position="100"/>
        <end position="119"/>
    </location>
</feature>
<feature type="transmembrane region" description="Helical" evidence="1">
    <location>
        <begin position="48"/>
        <end position="68"/>
    </location>
</feature>
<dbReference type="SUPFAM" id="SSF81321">
    <property type="entry name" value="Family A G protein-coupled receptor-like"/>
    <property type="match status" value="1"/>
</dbReference>
<keyword evidence="1" id="KW-0472">Membrane</keyword>
<keyword evidence="1" id="KW-0812">Transmembrane</keyword>
<dbReference type="Gene3D" id="1.20.1070.10">
    <property type="entry name" value="Rhodopsin 7-helix transmembrane proteins"/>
    <property type="match status" value="1"/>
</dbReference>
<dbReference type="PANTHER" id="PTHR23018">
    <property type="entry name" value="SERPENTINE RECEPTOR, CLASS XA-RELATED"/>
    <property type="match status" value="1"/>
</dbReference>
<feature type="transmembrane region" description="Helical" evidence="1">
    <location>
        <begin position="15"/>
        <end position="36"/>
    </location>
</feature>
<dbReference type="PANTHER" id="PTHR23018:SF4">
    <property type="entry name" value="G_PROTEIN_RECEP_F1_2 DOMAIN-CONTAINING PROTEIN-RELATED"/>
    <property type="match status" value="1"/>
</dbReference>
<dbReference type="OMA" id="FVYYFPM"/>
<dbReference type="AlphaFoldDB" id="E3M0J5"/>
<dbReference type="HOGENOM" id="CLU_069454_1_0_1"/>
<dbReference type="Proteomes" id="UP000008281">
    <property type="component" value="Unassembled WGS sequence"/>
</dbReference>
<proteinExistence type="predicted"/>
<dbReference type="InParanoid" id="E3M0J5"/>
<feature type="transmembrane region" description="Helical" evidence="1">
    <location>
        <begin position="181"/>
        <end position="203"/>
    </location>
</feature>
<feature type="transmembrane region" description="Helical" evidence="1">
    <location>
        <begin position="140"/>
        <end position="161"/>
    </location>
</feature>
<dbReference type="Pfam" id="PF03383">
    <property type="entry name" value="Serpentine_r_xa"/>
    <property type="match status" value="1"/>
</dbReference>
<dbReference type="EMBL" id="DS268420">
    <property type="protein sequence ID" value="EFO87887.1"/>
    <property type="molecule type" value="Genomic_DNA"/>
</dbReference>
<name>E3M0J5_CAERE</name>
<protein>
    <submittedName>
        <fullName evidence="2">CRE-SRXA-11 protein</fullName>
    </submittedName>
</protein>
<gene>
    <name evidence="2" type="primary">Cre-srxa-11</name>
    <name evidence="2" type="ORF">CRE_05443</name>
</gene>
<accession>E3M0J5</accession>
<reference evidence="2" key="1">
    <citation type="submission" date="2007-07" db="EMBL/GenBank/DDBJ databases">
        <title>PCAP assembly of the Caenorhabditis remanei genome.</title>
        <authorList>
            <consortium name="The Caenorhabditis remanei Sequencing Consortium"/>
            <person name="Wilson R.K."/>
        </authorList>
    </citation>
    <scope>NUCLEOTIDE SEQUENCE [LARGE SCALE GENOMIC DNA]</scope>
    <source>
        <strain evidence="2">PB4641</strain>
    </source>
</reference>
<keyword evidence="1" id="KW-1133">Transmembrane helix</keyword>
<evidence type="ECO:0000313" key="2">
    <source>
        <dbReference type="EMBL" id="EFO87887.1"/>
    </source>
</evidence>
<evidence type="ECO:0000313" key="3">
    <source>
        <dbReference type="Proteomes" id="UP000008281"/>
    </source>
</evidence>
<dbReference type="InterPro" id="IPR005047">
    <property type="entry name" value="7TM_GPCR_serpentine_rcpt_Srxa"/>
</dbReference>
<dbReference type="eggNOG" id="ENOG502TJKB">
    <property type="taxonomic scope" value="Eukaryota"/>
</dbReference>
<organism evidence="3">
    <name type="scientific">Caenorhabditis remanei</name>
    <name type="common">Caenorhabditis vulgaris</name>
    <dbReference type="NCBI Taxonomy" id="31234"/>
    <lineage>
        <taxon>Eukaryota</taxon>
        <taxon>Metazoa</taxon>
        <taxon>Ecdysozoa</taxon>
        <taxon>Nematoda</taxon>
        <taxon>Chromadorea</taxon>
        <taxon>Rhabditida</taxon>
        <taxon>Rhabditina</taxon>
        <taxon>Rhabditomorpha</taxon>
        <taxon>Rhabditoidea</taxon>
        <taxon>Rhabditidae</taxon>
        <taxon>Peloderinae</taxon>
        <taxon>Caenorhabditis</taxon>
    </lineage>
</organism>